<feature type="transmembrane region" description="Helical" evidence="15">
    <location>
        <begin position="199"/>
        <end position="218"/>
    </location>
</feature>
<feature type="compositionally biased region" description="Polar residues" evidence="14">
    <location>
        <begin position="95"/>
        <end position="119"/>
    </location>
</feature>
<keyword evidence="8" id="KW-0851">Voltage-gated channel</keyword>
<gene>
    <name evidence="17" type="ORF">PCOR1329_LOCUS1048</name>
</gene>
<evidence type="ECO:0000256" key="4">
    <source>
        <dbReference type="ARBA" id="ARBA00022568"/>
    </source>
</evidence>
<dbReference type="PROSITE" id="PS50222">
    <property type="entry name" value="EF_HAND_2"/>
    <property type="match status" value="2"/>
</dbReference>
<keyword evidence="3" id="KW-0597">Phosphoprotein</keyword>
<organism evidence="17 18">
    <name type="scientific">Prorocentrum cordatum</name>
    <dbReference type="NCBI Taxonomy" id="2364126"/>
    <lineage>
        <taxon>Eukaryota</taxon>
        <taxon>Sar</taxon>
        <taxon>Alveolata</taxon>
        <taxon>Dinophyceae</taxon>
        <taxon>Prorocentrales</taxon>
        <taxon>Prorocentraceae</taxon>
        <taxon>Prorocentrum</taxon>
    </lineage>
</organism>
<dbReference type="EMBL" id="CAUYUJ010000248">
    <property type="protein sequence ID" value="CAK0789499.1"/>
    <property type="molecule type" value="Genomic_DNA"/>
</dbReference>
<evidence type="ECO:0000256" key="14">
    <source>
        <dbReference type="SAM" id="MobiDB-lite"/>
    </source>
</evidence>
<evidence type="ECO:0000256" key="15">
    <source>
        <dbReference type="SAM" id="Phobius"/>
    </source>
</evidence>
<feature type="domain" description="EF-hand" evidence="16">
    <location>
        <begin position="484"/>
        <end position="519"/>
    </location>
</feature>
<dbReference type="InterPro" id="IPR027359">
    <property type="entry name" value="Volt_channel_dom_sf"/>
</dbReference>
<evidence type="ECO:0000256" key="8">
    <source>
        <dbReference type="ARBA" id="ARBA00022882"/>
    </source>
</evidence>
<name>A0ABN9PC21_9DINO</name>
<evidence type="ECO:0000256" key="11">
    <source>
        <dbReference type="ARBA" id="ARBA00023136"/>
    </source>
</evidence>
<comment type="subcellular location">
    <subcellularLocation>
        <location evidence="1">Membrane</location>
        <topology evidence="1">Multi-pass membrane protein</topology>
    </subcellularLocation>
</comment>
<comment type="caution">
    <text evidence="17">The sequence shown here is derived from an EMBL/GenBank/DDBJ whole genome shotgun (WGS) entry which is preliminary data.</text>
</comment>
<keyword evidence="13" id="KW-0407">Ion channel</keyword>
<evidence type="ECO:0000256" key="12">
    <source>
        <dbReference type="ARBA" id="ARBA00023180"/>
    </source>
</evidence>
<keyword evidence="9 15" id="KW-1133">Transmembrane helix</keyword>
<dbReference type="SUPFAM" id="SSF47473">
    <property type="entry name" value="EF-hand"/>
    <property type="match status" value="1"/>
</dbReference>
<dbReference type="InterPro" id="IPR005821">
    <property type="entry name" value="Ion_trans_dom"/>
</dbReference>
<evidence type="ECO:0000256" key="6">
    <source>
        <dbReference type="ARBA" id="ARBA00022692"/>
    </source>
</evidence>
<dbReference type="SUPFAM" id="SSF81324">
    <property type="entry name" value="Voltage-gated potassium channels"/>
    <property type="match status" value="1"/>
</dbReference>
<feature type="transmembrane region" description="Helical" evidence="15">
    <location>
        <begin position="435"/>
        <end position="460"/>
    </location>
</feature>
<feature type="compositionally biased region" description="Basic and acidic residues" evidence="14">
    <location>
        <begin position="69"/>
        <end position="78"/>
    </location>
</feature>
<feature type="region of interest" description="Disordered" evidence="14">
    <location>
        <begin position="1"/>
        <end position="54"/>
    </location>
</feature>
<evidence type="ECO:0000256" key="13">
    <source>
        <dbReference type="ARBA" id="ARBA00023303"/>
    </source>
</evidence>
<keyword evidence="5" id="KW-0107">Calcium channel</keyword>
<sequence length="599" mass="67693">MATVAARSTAGVSAAGAPRRTSSGWSRAEKFQDVFSAGERGKAPTDSKGAPPSFAEAVMQLEAAHAREVESLRRELRKMSQKATKQAADVAARNSEGSTKDGTPGTVNDPQQAGQQAELGSQEGAWPRQHSWDSEAEVSEDTFDDPFVVAERAGYDRNSIVWNPFAERQNEFCQFMNRYLKSGGQSRKRRIAYKIAKSWPFDAVTYFMIIANSSFIGIRMQLDMDNAQSNTPAEMWPEYVELGFVVFFALELLCKLLAEDVYVFFGTDWHWNLLDTILVLAALVQLAIESVNGSDTPNLTPTRNIRLFRITRVLRVVRVVQACQTLRVMIFSIFKSLDALIWVFVVLLYFMYIFAMIFMHGTLAFFESHLDSGGGDLSLQEQQFWLTPQDHIDYMKCSWSSIDRAIVTLFESVTGGRDWGEVYYSFLRVDPFYGLLYFGYVTAADFMVFLVLNVVIGTVVDVTTGVASKDRDRMVDHEIASLKTYATDIKTFFKQADTDNSGQLSWKEFKEHLENDRVKAYFQTLDLDIRKAHTLFKLLDRNDNGEVGIEEFLDGCLRLRGQAKSLDMNLVIYQLETLVEEISRKKPTPGRGNVRAETT</sequence>
<keyword evidence="4" id="KW-0109">Calcium transport</keyword>
<evidence type="ECO:0000256" key="5">
    <source>
        <dbReference type="ARBA" id="ARBA00022673"/>
    </source>
</evidence>
<evidence type="ECO:0000313" key="18">
    <source>
        <dbReference type="Proteomes" id="UP001189429"/>
    </source>
</evidence>
<dbReference type="Gene3D" id="1.10.287.70">
    <property type="match status" value="1"/>
</dbReference>
<dbReference type="InterPro" id="IPR018247">
    <property type="entry name" value="EF_Hand_1_Ca_BS"/>
</dbReference>
<evidence type="ECO:0000256" key="9">
    <source>
        <dbReference type="ARBA" id="ARBA00022989"/>
    </source>
</evidence>
<reference evidence="17" key="1">
    <citation type="submission" date="2023-10" db="EMBL/GenBank/DDBJ databases">
        <authorList>
            <person name="Chen Y."/>
            <person name="Shah S."/>
            <person name="Dougan E. K."/>
            <person name="Thang M."/>
            <person name="Chan C."/>
        </authorList>
    </citation>
    <scope>NUCLEOTIDE SEQUENCE [LARGE SCALE GENOMIC DNA]</scope>
</reference>
<feature type="region of interest" description="Disordered" evidence="14">
    <location>
        <begin position="69"/>
        <end position="140"/>
    </location>
</feature>
<evidence type="ECO:0000256" key="10">
    <source>
        <dbReference type="ARBA" id="ARBA00023065"/>
    </source>
</evidence>
<feature type="transmembrane region" description="Helical" evidence="15">
    <location>
        <begin position="340"/>
        <end position="359"/>
    </location>
</feature>
<keyword evidence="6 15" id="KW-0812">Transmembrane</keyword>
<keyword evidence="2" id="KW-0813">Transport</keyword>
<dbReference type="SMART" id="SM00054">
    <property type="entry name" value="EFh"/>
    <property type="match status" value="2"/>
</dbReference>
<feature type="transmembrane region" description="Helical" evidence="15">
    <location>
        <begin position="239"/>
        <end position="258"/>
    </location>
</feature>
<keyword evidence="18" id="KW-1185">Reference proteome</keyword>
<keyword evidence="7" id="KW-0106">Calcium</keyword>
<dbReference type="InterPro" id="IPR050599">
    <property type="entry name" value="VDCC_alpha-1_subunit"/>
</dbReference>
<keyword evidence="11 15" id="KW-0472">Membrane</keyword>
<evidence type="ECO:0000259" key="16">
    <source>
        <dbReference type="PROSITE" id="PS50222"/>
    </source>
</evidence>
<dbReference type="Gene3D" id="1.20.120.350">
    <property type="entry name" value="Voltage-gated potassium channels. Chain C"/>
    <property type="match status" value="1"/>
</dbReference>
<protein>
    <recommendedName>
        <fullName evidence="16">EF-hand domain-containing protein</fullName>
    </recommendedName>
</protein>
<evidence type="ECO:0000256" key="1">
    <source>
        <dbReference type="ARBA" id="ARBA00004141"/>
    </source>
</evidence>
<evidence type="ECO:0000313" key="17">
    <source>
        <dbReference type="EMBL" id="CAK0789499.1"/>
    </source>
</evidence>
<dbReference type="Proteomes" id="UP001189429">
    <property type="component" value="Unassembled WGS sequence"/>
</dbReference>
<proteinExistence type="predicted"/>
<keyword evidence="10" id="KW-0406">Ion transport</keyword>
<evidence type="ECO:0000256" key="7">
    <source>
        <dbReference type="ARBA" id="ARBA00022837"/>
    </source>
</evidence>
<dbReference type="CDD" id="cd00051">
    <property type="entry name" value="EFh"/>
    <property type="match status" value="1"/>
</dbReference>
<accession>A0ABN9PC21</accession>
<dbReference type="PROSITE" id="PS00018">
    <property type="entry name" value="EF_HAND_1"/>
    <property type="match status" value="2"/>
</dbReference>
<evidence type="ECO:0000256" key="3">
    <source>
        <dbReference type="ARBA" id="ARBA00022553"/>
    </source>
</evidence>
<dbReference type="Pfam" id="PF00520">
    <property type="entry name" value="Ion_trans"/>
    <property type="match status" value="1"/>
</dbReference>
<feature type="domain" description="EF-hand" evidence="16">
    <location>
        <begin position="527"/>
        <end position="562"/>
    </location>
</feature>
<dbReference type="Pfam" id="PF13499">
    <property type="entry name" value="EF-hand_7"/>
    <property type="match status" value="1"/>
</dbReference>
<evidence type="ECO:0000256" key="2">
    <source>
        <dbReference type="ARBA" id="ARBA00022448"/>
    </source>
</evidence>
<keyword evidence="12" id="KW-0325">Glycoprotein</keyword>
<dbReference type="InterPro" id="IPR011992">
    <property type="entry name" value="EF-hand-dom_pair"/>
</dbReference>
<dbReference type="Gene3D" id="1.10.238.10">
    <property type="entry name" value="EF-hand"/>
    <property type="match status" value="1"/>
</dbReference>
<dbReference type="PANTHER" id="PTHR45628:SF7">
    <property type="entry name" value="VOLTAGE-DEPENDENT CALCIUM CHANNEL TYPE A SUBUNIT ALPHA-1"/>
    <property type="match status" value="1"/>
</dbReference>
<dbReference type="PANTHER" id="PTHR45628">
    <property type="entry name" value="VOLTAGE-DEPENDENT CALCIUM CHANNEL TYPE A SUBUNIT ALPHA-1"/>
    <property type="match status" value="1"/>
</dbReference>
<dbReference type="InterPro" id="IPR002048">
    <property type="entry name" value="EF_hand_dom"/>
</dbReference>